<evidence type="ECO:0000313" key="2">
    <source>
        <dbReference type="Proteomes" id="UP000323257"/>
    </source>
</evidence>
<accession>A0A5S5CCP6</accession>
<protein>
    <recommendedName>
        <fullName evidence="3">Opine metallophore biosynthesis dehydrogenase</fullName>
    </recommendedName>
</protein>
<dbReference type="Gene3D" id="3.40.50.720">
    <property type="entry name" value="NAD(P)-binding Rossmann-like Domain"/>
    <property type="match status" value="1"/>
</dbReference>
<name>A0A5S5CCP6_9BACL</name>
<organism evidence="1 2">
    <name type="scientific">Paenibacillus methanolicus</name>
    <dbReference type="NCBI Taxonomy" id="582686"/>
    <lineage>
        <taxon>Bacteria</taxon>
        <taxon>Bacillati</taxon>
        <taxon>Bacillota</taxon>
        <taxon>Bacilli</taxon>
        <taxon>Bacillales</taxon>
        <taxon>Paenibacillaceae</taxon>
        <taxon>Paenibacillus</taxon>
    </lineage>
</organism>
<dbReference type="EMBL" id="VNHS01000003">
    <property type="protein sequence ID" value="TYP76418.1"/>
    <property type="molecule type" value="Genomic_DNA"/>
</dbReference>
<dbReference type="RefSeq" id="WP_148928846.1">
    <property type="nucleotide sequence ID" value="NZ_VNHS01000003.1"/>
</dbReference>
<keyword evidence="2" id="KW-1185">Reference proteome</keyword>
<dbReference type="Proteomes" id="UP000323257">
    <property type="component" value="Unassembled WGS sequence"/>
</dbReference>
<gene>
    <name evidence="1" type="ORF">BCM02_10379</name>
</gene>
<sequence length="438" mass="49557">MNSFNRVLILGTGPATIQLAVTLTNKLNCPVGIAGRESVRSESFFAALKESDHRVRVHIQNEKHGQMQGECAIEHVYRGYGTITGEWDTLIMAVTADAYVAVLKQIDVELLQQVKCIVLLSPTFGSNALIRHFMRDIQPAVELISFSTYFGATRWAGDRPSDQVITTAVKKKVFVGSTHGRSPAVVLLGELCDKLGTTLEAMQSPMAAESRNISLFVHPPLFMNEFSLGAVFGEAHAKKYVYKMFPEGPITQSLIRDMLEAWKEMMSMLDRLGIERINLLKFMTDDNYPVRPESLSRHDIDNFMQLEAIHQEYLVYVRYTSLLIDPFSEPDRNGRYFDFSAVPIRQIFVDKEGYWDIPRMPKEDYYRTKIIQGLARYLGLSSPTIDKFIATYEGSLERASLALRGQKVSDAFAVHRFEDDLKMICSEIETRKQPIGGT</sequence>
<dbReference type="Pfam" id="PF10100">
    <property type="entry name" value="Staph_opine_DH"/>
    <property type="match status" value="1"/>
</dbReference>
<evidence type="ECO:0000313" key="1">
    <source>
        <dbReference type="EMBL" id="TYP76418.1"/>
    </source>
</evidence>
<dbReference type="OrthoDB" id="3652431at2"/>
<reference evidence="1 2" key="1">
    <citation type="submission" date="2019-07" db="EMBL/GenBank/DDBJ databases">
        <title>Genomic Encyclopedia of Type Strains, Phase III (KMG-III): the genomes of soil and plant-associated and newly described type strains.</title>
        <authorList>
            <person name="Whitman W."/>
        </authorList>
    </citation>
    <scope>NUCLEOTIDE SEQUENCE [LARGE SCALE GENOMIC DNA]</scope>
    <source>
        <strain evidence="1 2">BL24</strain>
    </source>
</reference>
<evidence type="ECO:0008006" key="3">
    <source>
        <dbReference type="Google" id="ProtNLM"/>
    </source>
</evidence>
<dbReference type="InterPro" id="IPR016935">
    <property type="entry name" value="Opine_metallophore_DH"/>
</dbReference>
<proteinExistence type="predicted"/>
<comment type="caution">
    <text evidence="1">The sequence shown here is derived from an EMBL/GenBank/DDBJ whole genome shotgun (WGS) entry which is preliminary data.</text>
</comment>
<dbReference type="AlphaFoldDB" id="A0A5S5CCP6"/>